<dbReference type="InterPro" id="IPR003812">
    <property type="entry name" value="Fido"/>
</dbReference>
<feature type="binding site" evidence="2">
    <location>
        <position position="255"/>
    </location>
    <ligand>
        <name>ATP</name>
        <dbReference type="ChEBI" id="CHEBI:30616"/>
    </ligand>
</feature>
<keyword evidence="5" id="KW-1185">Reference proteome</keyword>
<evidence type="ECO:0000259" key="3">
    <source>
        <dbReference type="PROSITE" id="PS51459"/>
    </source>
</evidence>
<evidence type="ECO:0000256" key="2">
    <source>
        <dbReference type="PIRSR" id="PIRSR640198-2"/>
    </source>
</evidence>
<dbReference type="PROSITE" id="PS51459">
    <property type="entry name" value="FIDO"/>
    <property type="match status" value="1"/>
</dbReference>
<dbReference type="GO" id="GO:0005524">
    <property type="term" value="F:ATP binding"/>
    <property type="evidence" value="ECO:0007669"/>
    <property type="project" value="UniProtKB-KW"/>
</dbReference>
<reference evidence="4 5" key="1">
    <citation type="submission" date="2020-07" db="EMBL/GenBank/DDBJ databases">
        <title>Roseicoccus Jingziensis gen. nov., sp. nov., isolated from coastal seawater.</title>
        <authorList>
            <person name="Feng X."/>
        </authorList>
    </citation>
    <scope>NUCLEOTIDE SEQUENCE [LARGE SCALE GENOMIC DNA]</scope>
    <source>
        <strain evidence="4 5">N1E253</strain>
    </source>
</reference>
<dbReference type="InterPro" id="IPR040198">
    <property type="entry name" value="Fido_containing"/>
</dbReference>
<dbReference type="InterPro" id="IPR036597">
    <property type="entry name" value="Fido-like_dom_sf"/>
</dbReference>
<feature type="active site" evidence="1">
    <location>
        <position position="206"/>
    </location>
</feature>
<keyword evidence="2" id="KW-0067">ATP-binding</keyword>
<proteinExistence type="predicted"/>
<dbReference type="PANTHER" id="PTHR13504:SF33">
    <property type="entry name" value="FIC FAMILY PROTEIN"/>
    <property type="match status" value="1"/>
</dbReference>
<evidence type="ECO:0000256" key="1">
    <source>
        <dbReference type="PIRSR" id="PIRSR640198-1"/>
    </source>
</evidence>
<dbReference type="SUPFAM" id="SSF140931">
    <property type="entry name" value="Fic-like"/>
    <property type="match status" value="1"/>
</dbReference>
<dbReference type="InterPro" id="IPR036388">
    <property type="entry name" value="WH-like_DNA-bd_sf"/>
</dbReference>
<organism evidence="4 5">
    <name type="scientific">Oceaniferula marina</name>
    <dbReference type="NCBI Taxonomy" id="2748318"/>
    <lineage>
        <taxon>Bacteria</taxon>
        <taxon>Pseudomonadati</taxon>
        <taxon>Verrucomicrobiota</taxon>
        <taxon>Verrucomicrobiia</taxon>
        <taxon>Verrucomicrobiales</taxon>
        <taxon>Verrucomicrobiaceae</taxon>
        <taxon>Oceaniferula</taxon>
    </lineage>
</organism>
<dbReference type="Gene3D" id="1.10.10.10">
    <property type="entry name" value="Winged helix-like DNA-binding domain superfamily/Winged helix DNA-binding domain"/>
    <property type="match status" value="1"/>
</dbReference>
<keyword evidence="2" id="KW-0547">Nucleotide-binding</keyword>
<dbReference type="RefSeq" id="WP_178933759.1">
    <property type="nucleotide sequence ID" value="NZ_JACBAZ010000006.1"/>
</dbReference>
<feature type="binding site" evidence="2">
    <location>
        <begin position="247"/>
        <end position="248"/>
    </location>
    <ligand>
        <name>ATP</name>
        <dbReference type="ChEBI" id="CHEBI:30616"/>
    </ligand>
</feature>
<gene>
    <name evidence="4" type="ORF">HW115_14090</name>
</gene>
<dbReference type="EMBL" id="JACBAZ010000006">
    <property type="protein sequence ID" value="NWK56748.1"/>
    <property type="molecule type" value="Genomic_DNA"/>
</dbReference>
<protein>
    <submittedName>
        <fullName evidence="4">Fic family protein</fullName>
    </submittedName>
</protein>
<evidence type="ECO:0000313" key="4">
    <source>
        <dbReference type="EMBL" id="NWK56748.1"/>
    </source>
</evidence>
<sequence>MMWNWQQKDWPHFTFDRKALEGLETQFLRNAGESLGAFKHVSEEDKNLLKVELISEEALKTSKIEGEILDRDSLQSSIGRQFGIQTDHRRIPPTEQGVAAMMVNLYKSFDNPLTHETLWQWHSMLMNGRRDIRTIGGYRDHDEPMQIVSGAMYEPTVHFEAPPSSRMDAEMKAFIEFFEQSKEGGKQALPALTRAGITHLYFVSIHPFEDGNGRIGRAVAEKSLAQSLGQPTLIALAYTIERNRKAYYEKLELHNKDNDITGWLVYFAETILEAQLNSQKRIEFIIEKTKLYDHLRGKLNERQEKVLERMFREGIDGFKGGLSAENYISITGAPRTTVTRDLNDLVAKGALIKTGQLKYTRYYLNISDQEKA</sequence>
<feature type="binding site" evidence="2">
    <location>
        <begin position="210"/>
        <end position="217"/>
    </location>
    <ligand>
        <name>ATP</name>
        <dbReference type="ChEBI" id="CHEBI:30616"/>
    </ligand>
</feature>
<evidence type="ECO:0000313" key="5">
    <source>
        <dbReference type="Proteomes" id="UP000557872"/>
    </source>
</evidence>
<dbReference type="Gene3D" id="1.10.3290.10">
    <property type="entry name" value="Fido-like domain"/>
    <property type="match status" value="1"/>
</dbReference>
<name>A0A851GG42_9BACT</name>
<dbReference type="PANTHER" id="PTHR13504">
    <property type="entry name" value="FIDO DOMAIN-CONTAINING PROTEIN DDB_G0283145"/>
    <property type="match status" value="1"/>
</dbReference>
<dbReference type="AlphaFoldDB" id="A0A851GG42"/>
<dbReference type="Pfam" id="PF02661">
    <property type="entry name" value="Fic"/>
    <property type="match status" value="1"/>
</dbReference>
<comment type="caution">
    <text evidence="4">The sequence shown here is derived from an EMBL/GenBank/DDBJ whole genome shotgun (WGS) entry which is preliminary data.</text>
</comment>
<dbReference type="Pfam" id="PF13776">
    <property type="entry name" value="DUF4172"/>
    <property type="match status" value="1"/>
</dbReference>
<dbReference type="Proteomes" id="UP000557872">
    <property type="component" value="Unassembled WGS sequence"/>
</dbReference>
<accession>A0A851GG42</accession>
<feature type="domain" description="Fido" evidence="3">
    <location>
        <begin position="113"/>
        <end position="269"/>
    </location>
</feature>
<dbReference type="InterPro" id="IPR025230">
    <property type="entry name" value="DUF4172"/>
</dbReference>